<keyword evidence="3" id="KW-0064">Aspartyl protease</keyword>
<evidence type="ECO:0000256" key="4">
    <source>
        <dbReference type="ARBA" id="ARBA00022801"/>
    </source>
</evidence>
<dbReference type="InterPro" id="IPR033121">
    <property type="entry name" value="PEPTIDASE_A1"/>
</dbReference>
<reference evidence="10 11" key="1">
    <citation type="journal article" date="2017" name="Genome Biol.">
        <title>New reference genome sequences of hot pepper reveal the massive evolution of plant disease-resistance genes by retroduplication.</title>
        <authorList>
            <person name="Kim S."/>
            <person name="Park J."/>
            <person name="Yeom S.I."/>
            <person name="Kim Y.M."/>
            <person name="Seo E."/>
            <person name="Kim K.T."/>
            <person name="Kim M.S."/>
            <person name="Lee J.M."/>
            <person name="Cheong K."/>
            <person name="Shin H.S."/>
            <person name="Kim S.B."/>
            <person name="Han K."/>
            <person name="Lee J."/>
            <person name="Park M."/>
            <person name="Lee H.A."/>
            <person name="Lee H.Y."/>
            <person name="Lee Y."/>
            <person name="Oh S."/>
            <person name="Lee J.H."/>
            <person name="Choi E."/>
            <person name="Choi E."/>
            <person name="Lee S.E."/>
            <person name="Jeon J."/>
            <person name="Kim H."/>
            <person name="Choi G."/>
            <person name="Song H."/>
            <person name="Lee J."/>
            <person name="Lee S.C."/>
            <person name="Kwon J.K."/>
            <person name="Lee H.Y."/>
            <person name="Koo N."/>
            <person name="Hong Y."/>
            <person name="Kim R.W."/>
            <person name="Kang W.H."/>
            <person name="Huh J.H."/>
            <person name="Kang B.C."/>
            <person name="Yang T.J."/>
            <person name="Lee Y.H."/>
            <person name="Bennetzen J.L."/>
            <person name="Choi D."/>
        </authorList>
    </citation>
    <scope>NUCLEOTIDE SEQUENCE [LARGE SCALE GENOMIC DNA]</scope>
    <source>
        <strain evidence="11">cv. PBC81</strain>
    </source>
</reference>
<dbReference type="InterPro" id="IPR034161">
    <property type="entry name" value="Pepsin-like_plant"/>
</dbReference>
<feature type="signal peptide" evidence="8">
    <location>
        <begin position="1"/>
        <end position="27"/>
    </location>
</feature>
<dbReference type="PANTHER" id="PTHR13683">
    <property type="entry name" value="ASPARTYL PROTEASES"/>
    <property type="match status" value="1"/>
</dbReference>
<gene>
    <name evidence="10" type="ORF">CQW23_13159</name>
</gene>
<evidence type="ECO:0000259" key="9">
    <source>
        <dbReference type="PROSITE" id="PS51767"/>
    </source>
</evidence>
<dbReference type="Pfam" id="PF14543">
    <property type="entry name" value="TAXi_N"/>
    <property type="match status" value="1"/>
</dbReference>
<keyword evidence="7" id="KW-0812">Transmembrane</keyword>
<keyword evidence="5" id="KW-0325">Glycoprotein</keyword>
<feature type="active site" evidence="6">
    <location>
        <position position="305"/>
    </location>
</feature>
<dbReference type="AlphaFoldDB" id="A0A2G2WUS9"/>
<evidence type="ECO:0000256" key="2">
    <source>
        <dbReference type="ARBA" id="ARBA00022670"/>
    </source>
</evidence>
<accession>A0A2G2WUS9</accession>
<dbReference type="OrthoDB" id="2747330at2759"/>
<evidence type="ECO:0000313" key="11">
    <source>
        <dbReference type="Proteomes" id="UP000224567"/>
    </source>
</evidence>
<evidence type="ECO:0000256" key="1">
    <source>
        <dbReference type="ARBA" id="ARBA00007447"/>
    </source>
</evidence>
<keyword evidence="11" id="KW-1185">Reference proteome</keyword>
<dbReference type="PANTHER" id="PTHR13683:SF618">
    <property type="entry name" value="ASPARTIC PROTEINASE-LIKE PROTEIN 2"/>
    <property type="match status" value="1"/>
</dbReference>
<dbReference type="PRINTS" id="PR00792">
    <property type="entry name" value="PEPSIN"/>
</dbReference>
<feature type="active site" evidence="6">
    <location>
        <position position="98"/>
    </location>
</feature>
<proteinExistence type="inferred from homology"/>
<keyword evidence="4" id="KW-0378">Hydrolase</keyword>
<keyword evidence="8" id="KW-0732">Signal</keyword>
<dbReference type="Gene3D" id="2.40.70.10">
    <property type="entry name" value="Acid Proteases"/>
    <property type="match status" value="2"/>
</dbReference>
<dbReference type="STRING" id="33114.A0A2G2WUS9"/>
<keyword evidence="7" id="KW-0472">Membrane</keyword>
<feature type="transmembrane region" description="Helical" evidence="7">
    <location>
        <begin position="463"/>
        <end position="480"/>
    </location>
</feature>
<dbReference type="GO" id="GO:0006508">
    <property type="term" value="P:proteolysis"/>
    <property type="evidence" value="ECO:0007669"/>
    <property type="project" value="UniProtKB-KW"/>
</dbReference>
<reference evidence="11" key="2">
    <citation type="journal article" date="2017" name="J. Anim. Genet.">
        <title>Multiple reference genome sequences of hot pepper reveal the massive evolution of plant disease resistance genes by retroduplication.</title>
        <authorList>
            <person name="Kim S."/>
            <person name="Park J."/>
            <person name="Yeom S.-I."/>
            <person name="Kim Y.-M."/>
            <person name="Seo E."/>
            <person name="Kim K.-T."/>
            <person name="Kim M.-S."/>
            <person name="Lee J.M."/>
            <person name="Cheong K."/>
            <person name="Shin H.-S."/>
            <person name="Kim S.-B."/>
            <person name="Han K."/>
            <person name="Lee J."/>
            <person name="Park M."/>
            <person name="Lee H.-A."/>
            <person name="Lee H.-Y."/>
            <person name="Lee Y."/>
            <person name="Oh S."/>
            <person name="Lee J.H."/>
            <person name="Choi E."/>
            <person name="Choi E."/>
            <person name="Lee S.E."/>
            <person name="Jeon J."/>
            <person name="Kim H."/>
            <person name="Choi G."/>
            <person name="Song H."/>
            <person name="Lee J."/>
            <person name="Lee S.-C."/>
            <person name="Kwon J.-K."/>
            <person name="Lee H.-Y."/>
            <person name="Koo N."/>
            <person name="Hong Y."/>
            <person name="Kim R.W."/>
            <person name="Kang W.-H."/>
            <person name="Huh J.H."/>
            <person name="Kang B.-C."/>
            <person name="Yang T.-J."/>
            <person name="Lee Y.-H."/>
            <person name="Bennetzen J.L."/>
            <person name="Choi D."/>
        </authorList>
    </citation>
    <scope>NUCLEOTIDE SEQUENCE [LARGE SCALE GENOMIC DNA]</scope>
    <source>
        <strain evidence="11">cv. PBC81</strain>
    </source>
</reference>
<feature type="domain" description="Peptidase A1" evidence="9">
    <location>
        <begin position="80"/>
        <end position="427"/>
    </location>
</feature>
<dbReference type="InterPro" id="IPR001461">
    <property type="entry name" value="Aspartic_peptidase_A1"/>
</dbReference>
<sequence>MDNWSNGCLIMMLFLIFLMSFVVDVKGGNLMFNVKHKYGGHEGLSLKDFKEHDNFRHGRMLNAIDFKLGGNGLPTDAALYYTRLAVGTPPKDYHVQVDTGSDILWLNCVGCKGCPTKSNLGIDLMSYETKASATGRSVACDEQFCMLNTPYSDCKAGMPCHFQVSYGDGSKTAGFFVKDNIQFDQVSGDLKTTYMNGSITFGCSSQQSGELGTSNQAVDGILGFGRASSSLLSQLASTGKVKKIFSHCLDGKKGGGIFTVGPVVYPQINHTTPLVPDAPHYNVMMKGIDVGGQALDIPTTMAIIDSGTTLAYLPHVVYNTLMNKLIERQPQLEIRLVEKSFRCFDYTGKIDDGFPVVTFKFADSVSLTVYPHDYLFQVRETQWCIGWQDSGMQTKDGSGRGITLLGDLALTNKLVVYDIEKQTIGWTEYDCSSTIKLNYEESNGSAYAVAAHNISSAHIMDSTMFFTFFLTIISVLFILLK</sequence>
<dbReference type="EMBL" id="MLFT02000005">
    <property type="protein sequence ID" value="PHT48951.1"/>
    <property type="molecule type" value="Genomic_DNA"/>
</dbReference>
<dbReference type="GO" id="GO:0004190">
    <property type="term" value="F:aspartic-type endopeptidase activity"/>
    <property type="evidence" value="ECO:0007669"/>
    <property type="project" value="UniProtKB-KW"/>
</dbReference>
<evidence type="ECO:0000256" key="6">
    <source>
        <dbReference type="PIRSR" id="PIRSR601461-1"/>
    </source>
</evidence>
<dbReference type="SUPFAM" id="SSF50630">
    <property type="entry name" value="Acid proteases"/>
    <property type="match status" value="1"/>
</dbReference>
<dbReference type="Pfam" id="PF14541">
    <property type="entry name" value="TAXi_C"/>
    <property type="match status" value="1"/>
</dbReference>
<keyword evidence="7" id="KW-1133">Transmembrane helix</keyword>
<evidence type="ECO:0000313" key="10">
    <source>
        <dbReference type="EMBL" id="PHT48951.1"/>
    </source>
</evidence>
<comment type="similarity">
    <text evidence="1">Belongs to the peptidase A1 family.</text>
</comment>
<evidence type="ECO:0000256" key="7">
    <source>
        <dbReference type="SAM" id="Phobius"/>
    </source>
</evidence>
<dbReference type="PROSITE" id="PS51767">
    <property type="entry name" value="PEPTIDASE_A1"/>
    <property type="match status" value="1"/>
</dbReference>
<dbReference type="InterPro" id="IPR021109">
    <property type="entry name" value="Peptidase_aspartic_dom_sf"/>
</dbReference>
<dbReference type="CDD" id="cd05476">
    <property type="entry name" value="pepsin_A_like_plant"/>
    <property type="match status" value="1"/>
</dbReference>
<dbReference type="InterPro" id="IPR032799">
    <property type="entry name" value="TAXi_C"/>
</dbReference>
<feature type="chain" id="PRO_5013753902" description="Peptidase A1 domain-containing protein" evidence="8">
    <location>
        <begin position="28"/>
        <end position="481"/>
    </location>
</feature>
<name>A0A2G2WUS9_CAPBA</name>
<comment type="caution">
    <text evidence="10">The sequence shown here is derived from an EMBL/GenBank/DDBJ whole genome shotgun (WGS) entry which is preliminary data.</text>
</comment>
<dbReference type="Proteomes" id="UP000224567">
    <property type="component" value="Unassembled WGS sequence"/>
</dbReference>
<organism evidence="10 11">
    <name type="scientific">Capsicum baccatum</name>
    <name type="common">Peruvian pepper</name>
    <dbReference type="NCBI Taxonomy" id="33114"/>
    <lineage>
        <taxon>Eukaryota</taxon>
        <taxon>Viridiplantae</taxon>
        <taxon>Streptophyta</taxon>
        <taxon>Embryophyta</taxon>
        <taxon>Tracheophyta</taxon>
        <taxon>Spermatophyta</taxon>
        <taxon>Magnoliopsida</taxon>
        <taxon>eudicotyledons</taxon>
        <taxon>Gunneridae</taxon>
        <taxon>Pentapetalae</taxon>
        <taxon>asterids</taxon>
        <taxon>lamiids</taxon>
        <taxon>Solanales</taxon>
        <taxon>Solanaceae</taxon>
        <taxon>Solanoideae</taxon>
        <taxon>Capsiceae</taxon>
        <taxon>Capsicum</taxon>
    </lineage>
</organism>
<dbReference type="InterPro" id="IPR032861">
    <property type="entry name" value="TAXi_N"/>
</dbReference>
<evidence type="ECO:0000256" key="3">
    <source>
        <dbReference type="ARBA" id="ARBA00022750"/>
    </source>
</evidence>
<evidence type="ECO:0000256" key="8">
    <source>
        <dbReference type="SAM" id="SignalP"/>
    </source>
</evidence>
<keyword evidence="2" id="KW-0645">Protease</keyword>
<protein>
    <recommendedName>
        <fullName evidence="9">Peptidase A1 domain-containing protein</fullName>
    </recommendedName>
</protein>
<evidence type="ECO:0000256" key="5">
    <source>
        <dbReference type="ARBA" id="ARBA00023180"/>
    </source>
</evidence>